<dbReference type="PROSITE" id="PS51819">
    <property type="entry name" value="VOC"/>
    <property type="match status" value="1"/>
</dbReference>
<proteinExistence type="predicted"/>
<name>A0A7Z0WL56_9PSEU</name>
<reference evidence="2 3" key="1">
    <citation type="submission" date="2016-12" db="EMBL/GenBank/DDBJ databases">
        <title>The draft genome sequence of Actinophytocola xinjiangensis.</title>
        <authorList>
            <person name="Wang W."/>
            <person name="Yuan L."/>
        </authorList>
    </citation>
    <scope>NUCLEOTIDE SEQUENCE [LARGE SCALE GENOMIC DNA]</scope>
    <source>
        <strain evidence="2 3">CGMCC 4.4663</strain>
    </source>
</reference>
<organism evidence="2 3">
    <name type="scientific">Actinophytocola xinjiangensis</name>
    <dbReference type="NCBI Taxonomy" id="485602"/>
    <lineage>
        <taxon>Bacteria</taxon>
        <taxon>Bacillati</taxon>
        <taxon>Actinomycetota</taxon>
        <taxon>Actinomycetes</taxon>
        <taxon>Pseudonocardiales</taxon>
        <taxon>Pseudonocardiaceae</taxon>
    </lineage>
</organism>
<protein>
    <submittedName>
        <fullName evidence="2">Glyoxalase</fullName>
    </submittedName>
</protein>
<dbReference type="EMBL" id="MSIF01000008">
    <property type="protein sequence ID" value="OLF09871.1"/>
    <property type="molecule type" value="Genomic_DNA"/>
</dbReference>
<keyword evidence="3" id="KW-1185">Reference proteome</keyword>
<gene>
    <name evidence="2" type="ORF">BLA60_18905</name>
</gene>
<evidence type="ECO:0000313" key="2">
    <source>
        <dbReference type="EMBL" id="OLF09871.1"/>
    </source>
</evidence>
<dbReference type="AlphaFoldDB" id="A0A7Z0WL56"/>
<sequence>MFSTLHHVCVVVADIDRAVRFYESVGIGPWHDYPPLTQYVDLHVPDRDAFLDLTYKYADLANAQFQLVAPGRGESPQRTFLETHGEGVFHVGFSVPDVTAAEKSSALPVLMRGRRTDGSGFTYFDTSEHAGVTLEIRQNRGSE</sequence>
<accession>A0A7Z0WL56</accession>
<dbReference type="InterPro" id="IPR037523">
    <property type="entry name" value="VOC_core"/>
</dbReference>
<dbReference type="Gene3D" id="3.10.180.10">
    <property type="entry name" value="2,3-Dihydroxybiphenyl 1,2-Dioxygenase, domain 1"/>
    <property type="match status" value="1"/>
</dbReference>
<evidence type="ECO:0000259" key="1">
    <source>
        <dbReference type="PROSITE" id="PS51819"/>
    </source>
</evidence>
<dbReference type="Pfam" id="PF13669">
    <property type="entry name" value="Glyoxalase_4"/>
    <property type="match status" value="1"/>
</dbReference>
<dbReference type="OrthoDB" id="2613830at2"/>
<comment type="caution">
    <text evidence="2">The sequence shown here is derived from an EMBL/GenBank/DDBJ whole genome shotgun (WGS) entry which is preliminary data.</text>
</comment>
<feature type="domain" description="VOC" evidence="1">
    <location>
        <begin position="4"/>
        <end position="139"/>
    </location>
</feature>
<dbReference type="InterPro" id="IPR029068">
    <property type="entry name" value="Glyas_Bleomycin-R_OHBP_Dase"/>
</dbReference>
<evidence type="ECO:0000313" key="3">
    <source>
        <dbReference type="Proteomes" id="UP000185696"/>
    </source>
</evidence>
<dbReference type="SUPFAM" id="SSF54593">
    <property type="entry name" value="Glyoxalase/Bleomycin resistance protein/Dihydroxybiphenyl dioxygenase"/>
    <property type="match status" value="1"/>
</dbReference>
<dbReference type="Proteomes" id="UP000185696">
    <property type="component" value="Unassembled WGS sequence"/>
</dbReference>